<dbReference type="AlphaFoldDB" id="A0A200R0C8"/>
<name>A0A200R0C8_MACCD</name>
<comment type="caution">
    <text evidence="3">The sequence shown here is derived from an EMBL/GenBank/DDBJ whole genome shotgun (WGS) entry which is preliminary data.</text>
</comment>
<feature type="region of interest" description="Disordered" evidence="1">
    <location>
        <begin position="98"/>
        <end position="119"/>
    </location>
</feature>
<feature type="compositionally biased region" description="Basic and acidic residues" evidence="1">
    <location>
        <begin position="200"/>
        <end position="220"/>
    </location>
</feature>
<dbReference type="Gene3D" id="3.30.420.10">
    <property type="entry name" value="Ribonuclease H-like superfamily/Ribonuclease H"/>
    <property type="match status" value="1"/>
</dbReference>
<dbReference type="GO" id="GO:0004523">
    <property type="term" value="F:RNA-DNA hybrid ribonuclease activity"/>
    <property type="evidence" value="ECO:0007669"/>
    <property type="project" value="InterPro"/>
</dbReference>
<dbReference type="InterPro" id="IPR002156">
    <property type="entry name" value="RNaseH_domain"/>
</dbReference>
<evidence type="ECO:0000313" key="4">
    <source>
        <dbReference type="Proteomes" id="UP000195402"/>
    </source>
</evidence>
<dbReference type="Pfam" id="PF13456">
    <property type="entry name" value="RVT_3"/>
    <property type="match status" value="1"/>
</dbReference>
<dbReference type="CDD" id="cd06222">
    <property type="entry name" value="RNase_H_like"/>
    <property type="match status" value="1"/>
</dbReference>
<dbReference type="SUPFAM" id="SSF53098">
    <property type="entry name" value="Ribonuclease H-like"/>
    <property type="match status" value="1"/>
</dbReference>
<dbReference type="InterPro" id="IPR012337">
    <property type="entry name" value="RNaseH-like_sf"/>
</dbReference>
<dbReference type="InterPro" id="IPR036397">
    <property type="entry name" value="RNaseH_sf"/>
</dbReference>
<dbReference type="EMBL" id="MVGT01000619">
    <property type="protein sequence ID" value="OVA16176.1"/>
    <property type="molecule type" value="Genomic_DNA"/>
</dbReference>
<reference evidence="3 4" key="1">
    <citation type="journal article" date="2017" name="Mol. Plant">
        <title>The Genome of Medicinal Plant Macleaya cordata Provides New Insights into Benzylisoquinoline Alkaloids Metabolism.</title>
        <authorList>
            <person name="Liu X."/>
            <person name="Liu Y."/>
            <person name="Huang P."/>
            <person name="Ma Y."/>
            <person name="Qing Z."/>
            <person name="Tang Q."/>
            <person name="Cao H."/>
            <person name="Cheng P."/>
            <person name="Zheng Y."/>
            <person name="Yuan Z."/>
            <person name="Zhou Y."/>
            <person name="Liu J."/>
            <person name="Tang Z."/>
            <person name="Zhuo Y."/>
            <person name="Zhang Y."/>
            <person name="Yu L."/>
            <person name="Huang J."/>
            <person name="Yang P."/>
            <person name="Peng Q."/>
            <person name="Zhang J."/>
            <person name="Jiang W."/>
            <person name="Zhang Z."/>
            <person name="Lin K."/>
            <person name="Ro D.K."/>
            <person name="Chen X."/>
            <person name="Xiong X."/>
            <person name="Shang Y."/>
            <person name="Huang S."/>
            <person name="Zeng J."/>
        </authorList>
    </citation>
    <scope>NUCLEOTIDE SEQUENCE [LARGE SCALE GENOMIC DNA]</scope>
    <source>
        <strain evidence="4">cv. BLH2017</strain>
        <tissue evidence="3">Root</tissue>
    </source>
</reference>
<evidence type="ECO:0000259" key="2">
    <source>
        <dbReference type="Pfam" id="PF13456"/>
    </source>
</evidence>
<proteinExistence type="predicted"/>
<dbReference type="OrthoDB" id="1931096at2759"/>
<sequence length="414" mass="46457">MSDAKPEYHEELCKVLRDAPRFDTYVEHPCLYDPNVHPPCFTPIVRQPPFVREVNPCSLVPDDVNVEYDEAVSGSDYYDSSSGYDDDDGEVDLQEHATTQQAELPKYGTQEADLYSKKRTHSAERSAMCENAATQSFQNDDSAFDDGGEVDLQKHATTQQAELPKCGTQEADLSSKKRKHSAGRSPIRENSASSSSFSSVKEERKNQDEEGLQRAGKDDQMDELERMISCWVSAGKVDQLLDEQRIASSRHGYWERLLALKWWVKIDGCFRKPEKGGYGGFGGYGAIVHDNTGKEIVAAAGVSERPVSNLYHKLQGVKLGLKLAKEYGCAVVEVSTNSLYAVNVASMPYDPTLVPPLVRPIMEEIQQMSSEFRFLHINYVFKDQNRAADYLASLGKTIKFEPHEFPEELRQTDC</sequence>
<evidence type="ECO:0000256" key="1">
    <source>
        <dbReference type="SAM" id="MobiDB-lite"/>
    </source>
</evidence>
<accession>A0A200R0C8</accession>
<protein>
    <recommendedName>
        <fullName evidence="2">RNase H type-1 domain-containing protein</fullName>
    </recommendedName>
</protein>
<keyword evidence="4" id="KW-1185">Reference proteome</keyword>
<dbReference type="PANTHER" id="PTHR47723">
    <property type="entry name" value="OS05G0353850 PROTEIN"/>
    <property type="match status" value="1"/>
</dbReference>
<feature type="domain" description="RNase H type-1" evidence="2">
    <location>
        <begin position="282"/>
        <end position="393"/>
    </location>
</feature>
<dbReference type="InParanoid" id="A0A200R0C8"/>
<dbReference type="InterPro" id="IPR044730">
    <property type="entry name" value="RNase_H-like_dom_plant"/>
</dbReference>
<organism evidence="3 4">
    <name type="scientific">Macleaya cordata</name>
    <name type="common">Five-seeded plume-poppy</name>
    <name type="synonym">Bocconia cordata</name>
    <dbReference type="NCBI Taxonomy" id="56857"/>
    <lineage>
        <taxon>Eukaryota</taxon>
        <taxon>Viridiplantae</taxon>
        <taxon>Streptophyta</taxon>
        <taxon>Embryophyta</taxon>
        <taxon>Tracheophyta</taxon>
        <taxon>Spermatophyta</taxon>
        <taxon>Magnoliopsida</taxon>
        <taxon>Ranunculales</taxon>
        <taxon>Papaveraceae</taxon>
        <taxon>Papaveroideae</taxon>
        <taxon>Macleaya</taxon>
    </lineage>
</organism>
<gene>
    <name evidence="3" type="ORF">BVC80_8519g9</name>
</gene>
<dbReference type="GO" id="GO:0003676">
    <property type="term" value="F:nucleic acid binding"/>
    <property type="evidence" value="ECO:0007669"/>
    <property type="project" value="InterPro"/>
</dbReference>
<dbReference type="Proteomes" id="UP000195402">
    <property type="component" value="Unassembled WGS sequence"/>
</dbReference>
<evidence type="ECO:0000313" key="3">
    <source>
        <dbReference type="EMBL" id="OVA16176.1"/>
    </source>
</evidence>
<dbReference type="PANTHER" id="PTHR47723:SF19">
    <property type="entry name" value="POLYNUCLEOTIDYL TRANSFERASE, RIBONUCLEASE H-LIKE SUPERFAMILY PROTEIN"/>
    <property type="match status" value="1"/>
</dbReference>
<dbReference type="InterPro" id="IPR053151">
    <property type="entry name" value="RNase_H-like"/>
</dbReference>
<feature type="region of interest" description="Disordered" evidence="1">
    <location>
        <begin position="156"/>
        <end position="220"/>
    </location>
</feature>